<reference evidence="1 2" key="3">
    <citation type="journal article" date="2022" name="Microbiol. Spectr.">
        <title>Folding features and dynamics of 3D genome architecture in plant fungal pathogens.</title>
        <authorList>
            <person name="Xia C."/>
        </authorList>
    </citation>
    <scope>NUCLEOTIDE SEQUENCE [LARGE SCALE GENOMIC DNA]</scope>
    <source>
        <strain evidence="1 2">93-210</strain>
    </source>
</reference>
<gene>
    <name evidence="1" type="ORF">MJO28_013246</name>
</gene>
<reference evidence="2" key="2">
    <citation type="journal article" date="2018" name="Mol. Plant Microbe Interact.">
        <title>Genome sequence resources for the wheat stripe rust pathogen (Puccinia striiformis f. sp. tritici) and the barley stripe rust pathogen (Puccinia striiformis f. sp. hordei).</title>
        <authorList>
            <person name="Xia C."/>
            <person name="Wang M."/>
            <person name="Yin C."/>
            <person name="Cornejo O.E."/>
            <person name="Hulbert S.H."/>
            <person name="Chen X."/>
        </authorList>
    </citation>
    <scope>NUCLEOTIDE SEQUENCE [LARGE SCALE GENOMIC DNA]</scope>
    <source>
        <strain evidence="2">93-210</strain>
    </source>
</reference>
<keyword evidence="2" id="KW-1185">Reference proteome</keyword>
<dbReference type="EMBL" id="CM045877">
    <property type="protein sequence ID" value="KAI7940961.1"/>
    <property type="molecule type" value="Genomic_DNA"/>
</dbReference>
<reference evidence="2" key="1">
    <citation type="journal article" date="2018" name="BMC Genomics">
        <title>Genomic insights into host adaptation between the wheat stripe rust pathogen (Puccinia striiformis f. sp. tritici) and the barley stripe rust pathogen (Puccinia striiformis f. sp. hordei).</title>
        <authorList>
            <person name="Xia C."/>
            <person name="Wang M."/>
            <person name="Yin C."/>
            <person name="Cornejo O.E."/>
            <person name="Hulbert S.H."/>
            <person name="Chen X."/>
        </authorList>
    </citation>
    <scope>NUCLEOTIDE SEQUENCE [LARGE SCALE GENOMIC DNA]</scope>
    <source>
        <strain evidence="2">93-210</strain>
    </source>
</reference>
<name>A0ACC0DXZ3_9BASI</name>
<proteinExistence type="predicted"/>
<accession>A0ACC0DXZ3</accession>
<protein>
    <submittedName>
        <fullName evidence="1">Uncharacterized protein</fullName>
    </submittedName>
</protein>
<comment type="caution">
    <text evidence="1">The sequence shown here is derived from an EMBL/GenBank/DDBJ whole genome shotgun (WGS) entry which is preliminary data.</text>
</comment>
<evidence type="ECO:0000313" key="2">
    <source>
        <dbReference type="Proteomes" id="UP001060170"/>
    </source>
</evidence>
<sequence length="334" mass="37141">MRAGVKNLIHCHGSFAKFTRLKCRAKYPASEFEDSIALRQVVLRPICSSKVEETTQMEASKKAGLSHHKQRNVKLAYRSHAVLSDDDPDIDWVDLGLMKPDIIFFAYVFIIGRSKCTKKQGEGLPTEFDEAIGRDRFECDLVIVIGTSLQVAPVSEIIKYVPDGVPQISINWDPIYHGRRKITQTQGEGGQLDQPSSLPGVISTQNNSLANPLSGHQEQKQDISINEGNKPIQFSQFGQHINHIWLFPGANVTHTWFDKWRILNQAGGNPSNGIKISAAPKSQTPDQPIKIFINRNPLTALTIDQDKQVPGNSQAQAPSRNETTCPITTQQAKQ</sequence>
<dbReference type="Proteomes" id="UP001060170">
    <property type="component" value="Chromosome 13"/>
</dbReference>
<organism evidence="1 2">
    <name type="scientific">Puccinia striiformis f. sp. tritici</name>
    <dbReference type="NCBI Taxonomy" id="168172"/>
    <lineage>
        <taxon>Eukaryota</taxon>
        <taxon>Fungi</taxon>
        <taxon>Dikarya</taxon>
        <taxon>Basidiomycota</taxon>
        <taxon>Pucciniomycotina</taxon>
        <taxon>Pucciniomycetes</taxon>
        <taxon>Pucciniales</taxon>
        <taxon>Pucciniaceae</taxon>
        <taxon>Puccinia</taxon>
    </lineage>
</organism>
<evidence type="ECO:0000313" key="1">
    <source>
        <dbReference type="EMBL" id="KAI7940961.1"/>
    </source>
</evidence>